<evidence type="ECO:0000256" key="3">
    <source>
        <dbReference type="ARBA" id="ARBA00022737"/>
    </source>
</evidence>
<reference evidence="7 8" key="1">
    <citation type="submission" date="2018-05" db="EMBL/GenBank/DDBJ databases">
        <title>Complete Genome Sequence of Deinococcus sp. strain 17bor-2.</title>
        <authorList>
            <person name="Srinivasan S."/>
        </authorList>
    </citation>
    <scope>NUCLEOTIDE SEQUENCE [LARGE SCALE GENOMIC DNA]</scope>
    <source>
        <strain evidence="7 8">17bor-2</strain>
    </source>
</reference>
<organism evidence="7 8">
    <name type="scientific">Deinococcus irradiatisoli</name>
    <dbReference type="NCBI Taxonomy" id="2202254"/>
    <lineage>
        <taxon>Bacteria</taxon>
        <taxon>Thermotogati</taxon>
        <taxon>Deinococcota</taxon>
        <taxon>Deinococci</taxon>
        <taxon>Deinococcales</taxon>
        <taxon>Deinococcaceae</taxon>
        <taxon>Deinococcus</taxon>
    </lineage>
</organism>
<keyword evidence="8" id="KW-1185">Reference proteome</keyword>
<dbReference type="OrthoDB" id="9672at2"/>
<dbReference type="InterPro" id="IPR017896">
    <property type="entry name" value="4Fe4S_Fe-S-bd"/>
</dbReference>
<sequence>MLEGVFKLLGEYGNPVPRYTGQRCLVERMAVGGCDVCQQACPHEAVSIDRRVTIDPARCTSCGLCVQACPTGALEYDVTATMGAIKAHGEGGATLTCSQSGAGGQTLPCLGRVTESAVVASGAWGIELTLLHGDCPTCTVGRADVPQRLEAVVEGAQQLRSATGRPARVTIRKASGEQLQGPQVTRRGMFGALARGARTVAAQVIPESPLPFVDWSVPEERRPAEWLWRRRALRPTPAPETPVAWASPRVEEGCIDCPVCTNVCPTEAIAREVHPDGCITLHLDLTSCTGCGACARSCPPQVIVMSPDVPEGAFAEPMLLREGGQLLF</sequence>
<dbReference type="RefSeq" id="WP_109827059.1">
    <property type="nucleotide sequence ID" value="NZ_CP029494.1"/>
</dbReference>
<feature type="domain" description="4Fe-4S ferredoxin-type" evidence="6">
    <location>
        <begin position="279"/>
        <end position="308"/>
    </location>
</feature>
<evidence type="ECO:0000313" key="8">
    <source>
        <dbReference type="Proteomes" id="UP000245368"/>
    </source>
</evidence>
<keyword evidence="4" id="KW-0408">Iron</keyword>
<evidence type="ECO:0000259" key="6">
    <source>
        <dbReference type="PROSITE" id="PS51379"/>
    </source>
</evidence>
<evidence type="ECO:0000256" key="4">
    <source>
        <dbReference type="ARBA" id="ARBA00023004"/>
    </source>
</evidence>
<dbReference type="Gene3D" id="3.30.70.20">
    <property type="match status" value="1"/>
</dbReference>
<dbReference type="InterPro" id="IPR017900">
    <property type="entry name" value="4Fe4S_Fe_S_CS"/>
</dbReference>
<proteinExistence type="predicted"/>
<evidence type="ECO:0000256" key="2">
    <source>
        <dbReference type="ARBA" id="ARBA00022723"/>
    </source>
</evidence>
<name>A0A2Z3JIY9_9DEIO</name>
<keyword evidence="5" id="KW-0411">Iron-sulfur</keyword>
<protein>
    <submittedName>
        <fullName evidence="7">Ferredoxin</fullName>
    </submittedName>
</protein>
<dbReference type="SUPFAM" id="SSF54862">
    <property type="entry name" value="4Fe-4S ferredoxins"/>
    <property type="match status" value="1"/>
</dbReference>
<keyword evidence="3" id="KW-0677">Repeat</keyword>
<evidence type="ECO:0000256" key="5">
    <source>
        <dbReference type="ARBA" id="ARBA00023014"/>
    </source>
</evidence>
<evidence type="ECO:0000256" key="1">
    <source>
        <dbReference type="ARBA" id="ARBA00022485"/>
    </source>
</evidence>
<keyword evidence="1" id="KW-0004">4Fe-4S</keyword>
<evidence type="ECO:0000313" key="7">
    <source>
        <dbReference type="EMBL" id="AWN23330.1"/>
    </source>
</evidence>
<dbReference type="Proteomes" id="UP000245368">
    <property type="component" value="Chromosome"/>
</dbReference>
<dbReference type="Pfam" id="PF12838">
    <property type="entry name" value="Fer4_7"/>
    <property type="match status" value="2"/>
</dbReference>
<dbReference type="EMBL" id="CP029494">
    <property type="protein sequence ID" value="AWN23330.1"/>
    <property type="molecule type" value="Genomic_DNA"/>
</dbReference>
<dbReference type="PANTHER" id="PTHR43724:SF1">
    <property type="entry name" value="PYRUVATE SYNTHASE SUBUNIT PORD"/>
    <property type="match status" value="1"/>
</dbReference>
<dbReference type="PANTHER" id="PTHR43724">
    <property type="entry name" value="PYRUVATE SYNTHASE SUBUNIT PORD"/>
    <property type="match status" value="1"/>
</dbReference>
<feature type="domain" description="4Fe-4S ferredoxin-type" evidence="6">
    <location>
        <begin position="246"/>
        <end position="274"/>
    </location>
</feature>
<dbReference type="AlphaFoldDB" id="A0A2Z3JIY9"/>
<accession>A0A2Z3JIY9</accession>
<keyword evidence="2" id="KW-0479">Metal-binding</keyword>
<dbReference type="PROSITE" id="PS00198">
    <property type="entry name" value="4FE4S_FER_1"/>
    <property type="match status" value="2"/>
</dbReference>
<dbReference type="GO" id="GO:0051539">
    <property type="term" value="F:4 iron, 4 sulfur cluster binding"/>
    <property type="evidence" value="ECO:0007669"/>
    <property type="project" value="UniProtKB-KW"/>
</dbReference>
<gene>
    <name evidence="7" type="ORF">DKM44_08880</name>
</gene>
<dbReference type="KEGG" id="dez:DKM44_08880"/>
<dbReference type="GO" id="GO:0046872">
    <property type="term" value="F:metal ion binding"/>
    <property type="evidence" value="ECO:0007669"/>
    <property type="project" value="UniProtKB-KW"/>
</dbReference>
<feature type="domain" description="4Fe-4S ferredoxin-type" evidence="6">
    <location>
        <begin position="50"/>
        <end position="79"/>
    </location>
</feature>
<dbReference type="Gene3D" id="3.30.70.3270">
    <property type="match status" value="1"/>
</dbReference>
<dbReference type="PROSITE" id="PS51379">
    <property type="entry name" value="4FE4S_FER_2"/>
    <property type="match status" value="3"/>
</dbReference>